<feature type="chain" id="PRO_5002062540" evidence="1">
    <location>
        <begin position="23"/>
        <end position="90"/>
    </location>
</feature>
<sequence length="90" mass="9940">MKIAGFTCLMVLSTLFLGLSTATVSSIRFLKRYRQLTITTSSLQTLRSLARMVSHFDAIPWYSKGTSNFLAYSASRCPVSSIRSVGRKPG</sequence>
<name>A0A0A9GDJ4_ARUDO</name>
<accession>A0A0A9GDJ4</accession>
<evidence type="ECO:0000256" key="1">
    <source>
        <dbReference type="SAM" id="SignalP"/>
    </source>
</evidence>
<protein>
    <submittedName>
        <fullName evidence="2">GRAS30</fullName>
    </submittedName>
</protein>
<reference evidence="2" key="2">
    <citation type="journal article" date="2015" name="Data Brief">
        <title>Shoot transcriptome of the giant reed, Arundo donax.</title>
        <authorList>
            <person name="Barrero R.A."/>
            <person name="Guerrero F.D."/>
            <person name="Moolhuijzen P."/>
            <person name="Goolsby J.A."/>
            <person name="Tidwell J."/>
            <person name="Bellgard S.E."/>
            <person name="Bellgard M.I."/>
        </authorList>
    </citation>
    <scope>NUCLEOTIDE SEQUENCE</scope>
    <source>
        <tissue evidence="2">Shoot tissue taken approximately 20 cm above the soil surface</tissue>
    </source>
</reference>
<keyword evidence="1" id="KW-0732">Signal</keyword>
<feature type="signal peptide" evidence="1">
    <location>
        <begin position="1"/>
        <end position="22"/>
    </location>
</feature>
<organism evidence="2">
    <name type="scientific">Arundo donax</name>
    <name type="common">Giant reed</name>
    <name type="synonym">Donax arundinaceus</name>
    <dbReference type="NCBI Taxonomy" id="35708"/>
    <lineage>
        <taxon>Eukaryota</taxon>
        <taxon>Viridiplantae</taxon>
        <taxon>Streptophyta</taxon>
        <taxon>Embryophyta</taxon>
        <taxon>Tracheophyta</taxon>
        <taxon>Spermatophyta</taxon>
        <taxon>Magnoliopsida</taxon>
        <taxon>Liliopsida</taxon>
        <taxon>Poales</taxon>
        <taxon>Poaceae</taxon>
        <taxon>PACMAD clade</taxon>
        <taxon>Arundinoideae</taxon>
        <taxon>Arundineae</taxon>
        <taxon>Arundo</taxon>
    </lineage>
</organism>
<dbReference type="EMBL" id="GBRH01175324">
    <property type="protein sequence ID" value="JAE22572.1"/>
    <property type="molecule type" value="Transcribed_RNA"/>
</dbReference>
<reference evidence="2" key="1">
    <citation type="submission" date="2014-09" db="EMBL/GenBank/DDBJ databases">
        <authorList>
            <person name="Magalhaes I.L.F."/>
            <person name="Oliveira U."/>
            <person name="Santos F.R."/>
            <person name="Vidigal T.H.D.A."/>
            <person name="Brescovit A.D."/>
            <person name="Santos A.J."/>
        </authorList>
    </citation>
    <scope>NUCLEOTIDE SEQUENCE</scope>
    <source>
        <tissue evidence="2">Shoot tissue taken approximately 20 cm above the soil surface</tissue>
    </source>
</reference>
<dbReference type="AlphaFoldDB" id="A0A0A9GDJ4"/>
<proteinExistence type="predicted"/>
<evidence type="ECO:0000313" key="2">
    <source>
        <dbReference type="EMBL" id="JAE22572.1"/>
    </source>
</evidence>